<reference evidence="3" key="1">
    <citation type="submission" date="2017-06" db="EMBL/GenBank/DDBJ databases">
        <title>Herbaspirillum phytohormonus sp. nov., isolated from the root nodule of Robinia pseudoacacia in lead-zinc mine.</title>
        <authorList>
            <person name="Fan M."/>
            <person name="Lin Y."/>
        </authorList>
    </citation>
    <scope>NUCLEOTIDE SEQUENCE [LARGE SCALE GENOMIC DNA]</scope>
    <source>
        <strain evidence="3">SC-089</strain>
    </source>
</reference>
<accession>A0A225MM24</accession>
<evidence type="ECO:0000313" key="2">
    <source>
        <dbReference type="EMBL" id="OWT62022.1"/>
    </source>
</evidence>
<sequence>MSTLEGGGKGGSAPSYPDPYQVADATTQTNQASAAYNKALNLNNNTNAFGSQTTTQTGTDPNTGAPIYTTSNLPNSQLAGQINSLLGQAGNSGAINNQAMGLLNGLTGTYGQNSQNAQTLFNNAQNLQGGLLGLGSQYSGLNSSLAGLGSTLSPEAAQNAQQQGQDAAYKASMGYLQPQFNQQTQSLSAQLANQGIQAGSQAYTNATQNLGLQQGQQQQEALNNAVLTGSQMGTQNLQNQIAGINTQAGLLGQQASNLAGQGGLYTGAGQINSGSALGINAGNSSAAGLAGLAGQMSGLGQVPYSDLGYLSSLVPGYSGTGSSSSSPADIAGYTNNAYQSQLANYNANVQSQNSMMNGLMGLGAAGMLAFL</sequence>
<feature type="region of interest" description="Disordered" evidence="1">
    <location>
        <begin position="47"/>
        <end position="72"/>
    </location>
</feature>
<feature type="compositionally biased region" description="Gly residues" evidence="1">
    <location>
        <begin position="1"/>
        <end position="11"/>
    </location>
</feature>
<evidence type="ECO:0000256" key="1">
    <source>
        <dbReference type="SAM" id="MobiDB-lite"/>
    </source>
</evidence>
<proteinExistence type="predicted"/>
<keyword evidence="3" id="KW-1185">Reference proteome</keyword>
<gene>
    <name evidence="2" type="ORF">CEY11_09460</name>
</gene>
<feature type="region of interest" description="Disordered" evidence="1">
    <location>
        <begin position="1"/>
        <end position="21"/>
    </location>
</feature>
<comment type="caution">
    <text evidence="2">The sequence shown here is derived from an EMBL/GenBank/DDBJ whole genome shotgun (WGS) entry which is preliminary data.</text>
</comment>
<dbReference type="RefSeq" id="WP_088603110.1">
    <property type="nucleotide sequence ID" value="NZ_NJIH01000004.1"/>
</dbReference>
<name>A0A225MM24_9BURK</name>
<dbReference type="EMBL" id="NJIH01000004">
    <property type="protein sequence ID" value="OWT62022.1"/>
    <property type="molecule type" value="Genomic_DNA"/>
</dbReference>
<feature type="compositionally biased region" description="Low complexity" evidence="1">
    <location>
        <begin position="47"/>
        <end position="59"/>
    </location>
</feature>
<dbReference type="Proteomes" id="UP000214603">
    <property type="component" value="Unassembled WGS sequence"/>
</dbReference>
<dbReference type="OrthoDB" id="9101957at2"/>
<evidence type="ECO:0000313" key="3">
    <source>
        <dbReference type="Proteomes" id="UP000214603"/>
    </source>
</evidence>
<dbReference type="AlphaFoldDB" id="A0A225MM24"/>
<protein>
    <submittedName>
        <fullName evidence="2">Uncharacterized protein</fullName>
    </submittedName>
</protein>
<organism evidence="2 3">
    <name type="scientific">Candidimonas nitroreducens</name>
    <dbReference type="NCBI Taxonomy" id="683354"/>
    <lineage>
        <taxon>Bacteria</taxon>
        <taxon>Pseudomonadati</taxon>
        <taxon>Pseudomonadota</taxon>
        <taxon>Betaproteobacteria</taxon>
        <taxon>Burkholderiales</taxon>
        <taxon>Alcaligenaceae</taxon>
        <taxon>Candidimonas</taxon>
    </lineage>
</organism>